<reference evidence="4" key="1">
    <citation type="submission" date="2015-02" db="EMBL/GenBank/DDBJ databases">
        <authorList>
            <person name="Gon?alves P."/>
        </authorList>
    </citation>
    <scope>NUCLEOTIDE SEQUENCE [LARGE SCALE GENOMIC DNA]</scope>
</reference>
<proteinExistence type="inferred from homology"/>
<dbReference type="GO" id="GO:0005773">
    <property type="term" value="C:vacuole"/>
    <property type="evidence" value="ECO:0007669"/>
    <property type="project" value="GOC"/>
</dbReference>
<dbReference type="PANTHER" id="PTHR14534">
    <property type="entry name" value="VACUOLAR IMPORT AND DEGRADATION PROTEIN 24"/>
    <property type="match status" value="1"/>
</dbReference>
<dbReference type="Pfam" id="PF09783">
    <property type="entry name" value="Vac_ImportDeg"/>
    <property type="match status" value="1"/>
</dbReference>
<dbReference type="GO" id="GO:0043161">
    <property type="term" value="P:proteasome-mediated ubiquitin-dependent protein catabolic process"/>
    <property type="evidence" value="ECO:0007669"/>
    <property type="project" value="TreeGrafter"/>
</dbReference>
<name>A0A0D6EJ35_SPOSA</name>
<dbReference type="Proteomes" id="UP000243876">
    <property type="component" value="Unassembled WGS sequence"/>
</dbReference>
<dbReference type="GO" id="GO:0034657">
    <property type="term" value="C:GID complex"/>
    <property type="evidence" value="ECO:0007669"/>
    <property type="project" value="TreeGrafter"/>
</dbReference>
<feature type="compositionally biased region" description="Pro residues" evidence="2">
    <location>
        <begin position="362"/>
        <end position="376"/>
    </location>
</feature>
<protein>
    <submittedName>
        <fullName evidence="3">SPOSA6832_01578-mRNA-1:cds</fullName>
    </submittedName>
</protein>
<feature type="region of interest" description="Disordered" evidence="2">
    <location>
        <begin position="396"/>
        <end position="446"/>
    </location>
</feature>
<accession>A0A0D6EJ35</accession>
<feature type="compositionally biased region" description="Low complexity" evidence="2">
    <location>
        <begin position="251"/>
        <end position="267"/>
    </location>
</feature>
<dbReference type="GO" id="GO:0006623">
    <property type="term" value="P:protein targeting to vacuole"/>
    <property type="evidence" value="ECO:0007669"/>
    <property type="project" value="TreeGrafter"/>
</dbReference>
<gene>
    <name evidence="3" type="primary">SPOSA6832_01578</name>
</gene>
<feature type="compositionally biased region" description="Polar residues" evidence="2">
    <location>
        <begin position="270"/>
        <end position="296"/>
    </location>
</feature>
<dbReference type="InterPro" id="IPR018618">
    <property type="entry name" value="GID4/10-like"/>
</dbReference>
<dbReference type="PANTHER" id="PTHR14534:SF3">
    <property type="entry name" value="GID COMPLEX SUBUNIT 4 HOMOLOG"/>
    <property type="match status" value="1"/>
</dbReference>
<evidence type="ECO:0000256" key="2">
    <source>
        <dbReference type="SAM" id="MobiDB-lite"/>
    </source>
</evidence>
<dbReference type="AlphaFoldDB" id="A0A0D6EJ35"/>
<feature type="non-terminal residue" evidence="3">
    <location>
        <position position="1"/>
    </location>
</feature>
<dbReference type="EMBL" id="CENE01000004">
    <property type="protein sequence ID" value="CEQ39989.1"/>
    <property type="molecule type" value="Genomic_DNA"/>
</dbReference>
<dbReference type="GO" id="GO:0045721">
    <property type="term" value="P:negative regulation of gluconeogenesis"/>
    <property type="evidence" value="ECO:0007669"/>
    <property type="project" value="TreeGrafter"/>
</dbReference>
<keyword evidence="4" id="KW-1185">Reference proteome</keyword>
<organism evidence="3 4">
    <name type="scientific">Sporidiobolus salmonicolor</name>
    <name type="common">Yeast-like fungus</name>
    <name type="synonym">Sporobolomyces salmonicolor</name>
    <dbReference type="NCBI Taxonomy" id="5005"/>
    <lineage>
        <taxon>Eukaryota</taxon>
        <taxon>Fungi</taxon>
        <taxon>Dikarya</taxon>
        <taxon>Basidiomycota</taxon>
        <taxon>Pucciniomycotina</taxon>
        <taxon>Microbotryomycetes</taxon>
        <taxon>Sporidiobolales</taxon>
        <taxon>Sporidiobolaceae</taxon>
        <taxon>Sporobolomyces</taxon>
    </lineage>
</organism>
<comment type="similarity">
    <text evidence="1">Belongs to the GID4/VID24 family.</text>
</comment>
<dbReference type="OrthoDB" id="62at2759"/>
<feature type="region of interest" description="Disordered" evidence="2">
    <location>
        <begin position="1"/>
        <end position="38"/>
    </location>
</feature>
<dbReference type="GO" id="GO:0007039">
    <property type="term" value="P:protein catabolic process in the vacuole"/>
    <property type="evidence" value="ECO:0007669"/>
    <property type="project" value="TreeGrafter"/>
</dbReference>
<evidence type="ECO:0000313" key="4">
    <source>
        <dbReference type="Proteomes" id="UP000243876"/>
    </source>
</evidence>
<evidence type="ECO:0000313" key="3">
    <source>
        <dbReference type="EMBL" id="CEQ39989.1"/>
    </source>
</evidence>
<feature type="region of interest" description="Disordered" evidence="2">
    <location>
        <begin position="225"/>
        <end position="378"/>
    </location>
</feature>
<sequence>MMDKGPVDPLLSNPVFSPDISPTSRGPLHPGATWKGVQRSGRNSYDVCVKFDSVDVSSGALTGTLEIKGLTPELESLVTFFECVIPNPVRTAPAHPTHSDRGEIIGETGPGFLTNKYGATELDDMRHWRRFPPFTRNRLEEQMIKPNLNLRGAVNRPYLFMRWKERFVVPRDLSIHGASFAGIYYACRFRSIRINASSITLTVTFAGLDCEPALDYLPISRHRGISPVPRFSPPRRRFSDTSQLSQVAPQTRPRPAAPSRTSSAARPSETDTAAFQSPSTSSPRPAQPRRTSSGSVSYAAALRGTPLPAADSSPPTSLATPPGLIPLPALPPSHANTQPLAEIPTPKSEAEPSFAALSLSPPTTPPSEAPQLPPIPSLASVPLLSSPLLVTNQRGTRLPEEEWPVPSSPPQSPTSPRSMRRRSSIASQSQVLNETGRGRSGSEAGASLWVGEDETYGLRSWTDATITGFYHYRNSEPYQEISLRYVPTTQGSSQTFTFR</sequence>
<evidence type="ECO:0000256" key="1">
    <source>
        <dbReference type="ARBA" id="ARBA00061469"/>
    </source>
</evidence>
<feature type="compositionally biased region" description="Polar residues" evidence="2">
    <location>
        <begin position="240"/>
        <end position="249"/>
    </location>
</feature>